<reference evidence="2 3" key="1">
    <citation type="journal article" date="2019" name="Stand. Genomic Sci.">
        <title>Draft Whole-Genome Sequence of a Novel Chryseobacterium viscerum Strain Isolated from Fresh Water at Dripping Springs, New Mexico.</title>
        <authorList>
            <person name="Kyndt J.A."/>
            <person name="Moore T.C."/>
        </authorList>
    </citation>
    <scope>NUCLEOTIDE SEQUENCE [LARGE SCALE GENOMIC DNA]</scope>
    <source>
        <strain evidence="2 3">DPS</strain>
    </source>
</reference>
<proteinExistence type="predicted"/>
<accession>A0A5N4BM46</accession>
<name>A0A5N4BM46_9FLAO</name>
<keyword evidence="1" id="KW-0732">Signal</keyword>
<dbReference type="Proteomes" id="UP000326384">
    <property type="component" value="Unassembled WGS sequence"/>
</dbReference>
<sequence length="299" mass="32167">MNIKTLFWAGTLFLSAQAYSQIGIKTPTPSSTLDVRGSVEGSYREITGTDTLLDMDYHVSFSGVGNSTLTLPSKSATDNSAADFRGRKYYIKNNSTAADLTLTAAGGQILRLGGASPDAGSFVLKAGKWAVLTAGNANGWDLDVDAANWQLINSPYVQFPPPPIHDIPTGNSYTDLEGSQVTVTVPSSNAKVILNYTGNVMLRIGSGAVGTVRLQIVQSGTSPATYPDVDMVTWNTPIYGGGISRLDYSIVYPVTNLAPGTYTFTLQMRRESESVTTVSPYYHFFDNQTNLPRVDVYSK</sequence>
<feature type="chain" id="PRO_5046529174" description="DUF4397 domain-containing protein" evidence="1">
    <location>
        <begin position="21"/>
        <end position="299"/>
    </location>
</feature>
<comment type="caution">
    <text evidence="2">The sequence shown here is derived from an EMBL/GenBank/DDBJ whole genome shotgun (WGS) entry which is preliminary data.</text>
</comment>
<evidence type="ECO:0000256" key="1">
    <source>
        <dbReference type="SAM" id="SignalP"/>
    </source>
</evidence>
<keyword evidence="3" id="KW-1185">Reference proteome</keyword>
<protein>
    <recommendedName>
        <fullName evidence="4">DUF4397 domain-containing protein</fullName>
    </recommendedName>
</protein>
<gene>
    <name evidence="2" type="ORF">F8D52_16480</name>
</gene>
<feature type="signal peptide" evidence="1">
    <location>
        <begin position="1"/>
        <end position="20"/>
    </location>
</feature>
<dbReference type="EMBL" id="VTPV01000010">
    <property type="protein sequence ID" value="KAB1229499.1"/>
    <property type="molecule type" value="Genomic_DNA"/>
</dbReference>
<evidence type="ECO:0000313" key="2">
    <source>
        <dbReference type="EMBL" id="KAB1229499.1"/>
    </source>
</evidence>
<dbReference type="RefSeq" id="WP_152290665.1">
    <property type="nucleotide sequence ID" value="NZ_VTPV01000010.1"/>
</dbReference>
<organism evidence="2 3">
    <name type="scientific">Chryseobacterium viscerum</name>
    <dbReference type="NCBI Taxonomy" id="1037377"/>
    <lineage>
        <taxon>Bacteria</taxon>
        <taxon>Pseudomonadati</taxon>
        <taxon>Bacteroidota</taxon>
        <taxon>Flavobacteriia</taxon>
        <taxon>Flavobacteriales</taxon>
        <taxon>Weeksellaceae</taxon>
        <taxon>Chryseobacterium group</taxon>
        <taxon>Chryseobacterium</taxon>
    </lineage>
</organism>
<evidence type="ECO:0008006" key="4">
    <source>
        <dbReference type="Google" id="ProtNLM"/>
    </source>
</evidence>
<evidence type="ECO:0000313" key="3">
    <source>
        <dbReference type="Proteomes" id="UP000326384"/>
    </source>
</evidence>